<dbReference type="PRINTS" id="PR00621">
    <property type="entry name" value="HISTONEH2B"/>
</dbReference>
<reference evidence="4" key="2">
    <citation type="journal article" date="2008" name="Genome Biol.">
        <title>Improved genome assembly and evidence-based global gene model set for the chordate Ciona intestinalis: new insight into intron and operon populations.</title>
        <authorList>
            <person name="Satou Y."/>
            <person name="Mineta K."/>
            <person name="Ogasawara M."/>
            <person name="Sasakura Y."/>
            <person name="Shoguchi E."/>
            <person name="Ueno K."/>
            <person name="Yamada L."/>
            <person name="Matsumoto J."/>
            <person name="Wasserscheid J."/>
            <person name="Dewar K."/>
            <person name="Wiley G.B."/>
            <person name="Macmil S.L."/>
            <person name="Roe B.A."/>
            <person name="Zeller R.W."/>
            <person name="Hastings K.E."/>
            <person name="Lemaire P."/>
            <person name="Lindquist E."/>
            <person name="Endo T."/>
            <person name="Hotta K."/>
            <person name="Inaba K."/>
        </authorList>
    </citation>
    <scope>NUCLEOTIDE SEQUENCE [LARGE SCALE GENOMIC DNA]</scope>
    <source>
        <strain evidence="4">wild type</strain>
    </source>
</reference>
<dbReference type="PANTHER" id="PTHR23428">
    <property type="entry name" value="HISTONE H2B"/>
    <property type="match status" value="1"/>
</dbReference>
<dbReference type="InterPro" id="IPR007125">
    <property type="entry name" value="H2A/H2B/H3"/>
</dbReference>
<dbReference type="GeneTree" id="ENSGT01150000287005"/>
<gene>
    <name evidence="4" type="primary">LOC100184966</name>
</gene>
<dbReference type="GO" id="GO:0003677">
    <property type="term" value="F:DNA binding"/>
    <property type="evidence" value="ECO:0007669"/>
    <property type="project" value="InterPro"/>
</dbReference>
<dbReference type="GO" id="GO:0030527">
    <property type="term" value="F:structural constituent of chromatin"/>
    <property type="evidence" value="ECO:0007669"/>
    <property type="project" value="InterPro"/>
</dbReference>
<dbReference type="GeneID" id="100184966"/>
<protein>
    <submittedName>
        <fullName evidence="4">Histone H2B-like</fullName>
    </submittedName>
</protein>
<dbReference type="KEGG" id="cin:100184966"/>
<dbReference type="Proteomes" id="UP000008144">
    <property type="component" value="Chromosome 1"/>
</dbReference>
<feature type="domain" description="Core Histone H2A/H2B/H3" evidence="3">
    <location>
        <begin position="28"/>
        <end position="95"/>
    </location>
</feature>
<feature type="region of interest" description="Disordered" evidence="2">
    <location>
        <begin position="1"/>
        <end position="28"/>
    </location>
</feature>
<dbReference type="InterPro" id="IPR009072">
    <property type="entry name" value="Histone-fold"/>
</dbReference>
<evidence type="ECO:0000313" key="4">
    <source>
        <dbReference type="Ensembl" id="ENSCINP00000002195.2"/>
    </source>
</evidence>
<name>F6YAZ4_CIOIN</name>
<dbReference type="AlphaFoldDB" id="F6YAZ4"/>
<dbReference type="Ensembl" id="ENSCINT00000002195.2">
    <property type="protein sequence ID" value="ENSCINP00000002195.2"/>
    <property type="gene ID" value="ENSCING00000001161.2"/>
</dbReference>
<dbReference type="OrthoDB" id="7686794at2759"/>
<accession>F6YAZ4</accession>
<dbReference type="Gene3D" id="1.10.20.10">
    <property type="entry name" value="Histone, subunit A"/>
    <property type="match status" value="1"/>
</dbReference>
<dbReference type="InParanoid" id="F6YAZ4"/>
<proteinExistence type="inferred from homology"/>
<dbReference type="SUPFAM" id="SSF47113">
    <property type="entry name" value="Histone-fold"/>
    <property type="match status" value="1"/>
</dbReference>
<feature type="compositionally biased region" description="Low complexity" evidence="2">
    <location>
        <begin position="1"/>
        <end position="18"/>
    </location>
</feature>
<dbReference type="HOGENOM" id="CLU_075666_2_0_1"/>
<dbReference type="InterPro" id="IPR000558">
    <property type="entry name" value="Histone_H2B"/>
</dbReference>
<evidence type="ECO:0000259" key="3">
    <source>
        <dbReference type="Pfam" id="PF00125"/>
    </source>
</evidence>
<reference evidence="5" key="1">
    <citation type="journal article" date="2002" name="Science">
        <title>The draft genome of Ciona intestinalis: insights into chordate and vertebrate origins.</title>
        <authorList>
            <person name="Dehal P."/>
            <person name="Satou Y."/>
            <person name="Campbell R.K."/>
            <person name="Chapman J."/>
            <person name="Degnan B."/>
            <person name="De Tomaso A."/>
            <person name="Davidson B."/>
            <person name="Di Gregorio A."/>
            <person name="Gelpke M."/>
            <person name="Goodstein D.M."/>
            <person name="Harafuji N."/>
            <person name="Hastings K.E."/>
            <person name="Ho I."/>
            <person name="Hotta K."/>
            <person name="Huang W."/>
            <person name="Kawashima T."/>
            <person name="Lemaire P."/>
            <person name="Martinez D."/>
            <person name="Meinertzhagen I.A."/>
            <person name="Necula S."/>
            <person name="Nonaka M."/>
            <person name="Putnam N."/>
            <person name="Rash S."/>
            <person name="Saiga H."/>
            <person name="Satake M."/>
            <person name="Terry A."/>
            <person name="Yamada L."/>
            <person name="Wang H.G."/>
            <person name="Awazu S."/>
            <person name="Azumi K."/>
            <person name="Boore J."/>
            <person name="Branno M."/>
            <person name="Chin-Bow S."/>
            <person name="DeSantis R."/>
            <person name="Doyle S."/>
            <person name="Francino P."/>
            <person name="Keys D.N."/>
            <person name="Haga S."/>
            <person name="Hayashi H."/>
            <person name="Hino K."/>
            <person name="Imai K.S."/>
            <person name="Inaba K."/>
            <person name="Kano S."/>
            <person name="Kobayashi K."/>
            <person name="Kobayashi M."/>
            <person name="Lee B.I."/>
            <person name="Makabe K.W."/>
            <person name="Manohar C."/>
            <person name="Matassi G."/>
            <person name="Medina M."/>
            <person name="Mochizuki Y."/>
            <person name="Mount S."/>
            <person name="Morishita T."/>
            <person name="Miura S."/>
            <person name="Nakayama A."/>
            <person name="Nishizaka S."/>
            <person name="Nomoto H."/>
            <person name="Ohta F."/>
            <person name="Oishi K."/>
            <person name="Rigoutsos I."/>
            <person name="Sano M."/>
            <person name="Sasaki A."/>
            <person name="Sasakura Y."/>
            <person name="Shoguchi E."/>
            <person name="Shin-i T."/>
            <person name="Spagnuolo A."/>
            <person name="Stainier D."/>
            <person name="Suzuki M.M."/>
            <person name="Tassy O."/>
            <person name="Takatori N."/>
            <person name="Tokuoka M."/>
            <person name="Yagi K."/>
            <person name="Yoshizaki F."/>
            <person name="Wada S."/>
            <person name="Zhang C."/>
            <person name="Hyatt P.D."/>
            <person name="Larimer F."/>
            <person name="Detter C."/>
            <person name="Doggett N."/>
            <person name="Glavina T."/>
            <person name="Hawkins T."/>
            <person name="Richardson P."/>
            <person name="Lucas S."/>
            <person name="Kohara Y."/>
            <person name="Levine M."/>
            <person name="Satoh N."/>
            <person name="Rokhsar D.S."/>
        </authorList>
    </citation>
    <scope>NUCLEOTIDE SEQUENCE [LARGE SCALE GENOMIC DNA]</scope>
</reference>
<evidence type="ECO:0000256" key="2">
    <source>
        <dbReference type="SAM" id="MobiDB-lite"/>
    </source>
</evidence>
<sequence length="121" mass="13265">MAPTKASSNSKRSTSSGSSGSGGKVKKGHEDFRNYLYKILKEIYHDTGITRQAMDSMNTLMNYLFHIIAEEASSIMKAANRTTMAANDIQSAVRKVLPGELQKHAVSEGTKAVAKFKSFYV</sequence>
<dbReference type="OMA" id="AETYKVY"/>
<evidence type="ECO:0000256" key="1">
    <source>
        <dbReference type="ARBA" id="ARBA00006846"/>
    </source>
</evidence>
<dbReference type="SMART" id="SM00427">
    <property type="entry name" value="H2B"/>
    <property type="match status" value="1"/>
</dbReference>
<dbReference type="GO" id="GO:0046982">
    <property type="term" value="F:protein heterodimerization activity"/>
    <property type="evidence" value="ECO:0007669"/>
    <property type="project" value="InterPro"/>
</dbReference>
<dbReference type="GO" id="GO:0005634">
    <property type="term" value="C:nucleus"/>
    <property type="evidence" value="ECO:0007669"/>
    <property type="project" value="UniProtKB-ARBA"/>
</dbReference>
<comment type="similarity">
    <text evidence="1">Belongs to the histone H2B family.</text>
</comment>
<reference evidence="4" key="3">
    <citation type="submission" date="2025-08" db="UniProtKB">
        <authorList>
            <consortium name="Ensembl"/>
        </authorList>
    </citation>
    <scope>IDENTIFICATION</scope>
</reference>
<dbReference type="FunCoup" id="F6YAZ4">
    <property type="interactions" value="32"/>
</dbReference>
<dbReference type="Pfam" id="PF00125">
    <property type="entry name" value="Histone"/>
    <property type="match status" value="1"/>
</dbReference>
<dbReference type="CDD" id="cd22910">
    <property type="entry name" value="HFD_H2B"/>
    <property type="match status" value="1"/>
</dbReference>
<dbReference type="STRING" id="7719.ENSCINP00000002195"/>
<reference evidence="4" key="4">
    <citation type="submission" date="2025-09" db="UniProtKB">
        <authorList>
            <consortium name="Ensembl"/>
        </authorList>
    </citation>
    <scope>IDENTIFICATION</scope>
</reference>
<dbReference type="EMBL" id="EAAA01000005">
    <property type="status" value="NOT_ANNOTATED_CDS"/>
    <property type="molecule type" value="Genomic_DNA"/>
</dbReference>
<organism evidence="4 5">
    <name type="scientific">Ciona intestinalis</name>
    <name type="common">Transparent sea squirt</name>
    <name type="synonym">Ascidia intestinalis</name>
    <dbReference type="NCBI Taxonomy" id="7719"/>
    <lineage>
        <taxon>Eukaryota</taxon>
        <taxon>Metazoa</taxon>
        <taxon>Chordata</taxon>
        <taxon>Tunicata</taxon>
        <taxon>Ascidiacea</taxon>
        <taxon>Phlebobranchia</taxon>
        <taxon>Cionidae</taxon>
        <taxon>Ciona</taxon>
    </lineage>
</organism>
<dbReference type="RefSeq" id="XP_009862248.1">
    <property type="nucleotide sequence ID" value="XM_009863946.1"/>
</dbReference>
<evidence type="ECO:0000313" key="5">
    <source>
        <dbReference type="Proteomes" id="UP000008144"/>
    </source>
</evidence>
<dbReference type="GO" id="GO:0000786">
    <property type="term" value="C:nucleosome"/>
    <property type="evidence" value="ECO:0007669"/>
    <property type="project" value="InterPro"/>
</dbReference>
<keyword evidence="5" id="KW-1185">Reference proteome</keyword>
<accession>A0A1W3JJI3</accession>
<dbReference type="FunFam" id="1.10.20.10:FF:000043">
    <property type="entry name" value="Histone H2B"/>
    <property type="match status" value="1"/>
</dbReference>